<keyword evidence="3" id="KW-1185">Reference proteome</keyword>
<reference evidence="3" key="2">
    <citation type="journal article" date="2011" name="Proc. Natl. Acad. Sci. U.S.A.">
        <title>Obligate biotrophy features unraveled by the genomic analysis of rust fungi.</title>
        <authorList>
            <person name="Duplessis S."/>
            <person name="Cuomo C.A."/>
            <person name="Lin Y.-C."/>
            <person name="Aerts A."/>
            <person name="Tisserant E."/>
            <person name="Veneault-Fourrey C."/>
            <person name="Joly D.L."/>
            <person name="Hacquard S."/>
            <person name="Amselem J."/>
            <person name="Cantarel B.L."/>
            <person name="Chiu R."/>
            <person name="Coutinho P.M."/>
            <person name="Feau N."/>
            <person name="Field M."/>
            <person name="Frey P."/>
            <person name="Gelhaye E."/>
            <person name="Goldberg J."/>
            <person name="Grabherr M.G."/>
            <person name="Kodira C.D."/>
            <person name="Kohler A."/>
            <person name="Kuees U."/>
            <person name="Lindquist E.A."/>
            <person name="Lucas S.M."/>
            <person name="Mago R."/>
            <person name="Mauceli E."/>
            <person name="Morin E."/>
            <person name="Murat C."/>
            <person name="Pangilinan J.L."/>
            <person name="Park R."/>
            <person name="Pearson M."/>
            <person name="Quesneville H."/>
            <person name="Rouhier N."/>
            <person name="Sakthikumar S."/>
            <person name="Salamov A.A."/>
            <person name="Schmutz J."/>
            <person name="Selles B."/>
            <person name="Shapiro H."/>
            <person name="Tanguay P."/>
            <person name="Tuskan G.A."/>
            <person name="Henrissat B."/>
            <person name="Van de Peer Y."/>
            <person name="Rouze P."/>
            <person name="Ellis J.G."/>
            <person name="Dodds P.N."/>
            <person name="Schein J.E."/>
            <person name="Zhong S."/>
            <person name="Hamelin R.C."/>
            <person name="Grigoriev I.V."/>
            <person name="Szabo L.J."/>
            <person name="Martin F."/>
        </authorList>
    </citation>
    <scope>NUCLEOTIDE SEQUENCE [LARGE SCALE GENOMIC DNA]</scope>
    <source>
        <strain evidence="3">CRL 75-36-700-3 / race SCCL</strain>
    </source>
</reference>
<protein>
    <submittedName>
        <fullName evidence="2">Uncharacterized protein</fullName>
    </submittedName>
</protein>
<gene>
    <name evidence="2" type="ORF">PGTG_18743</name>
</gene>
<dbReference type="Proteomes" id="UP000008783">
    <property type="component" value="Unassembled WGS sequence"/>
</dbReference>
<dbReference type="EMBL" id="DS178371">
    <property type="protein sequence ID" value="EFP92724.1"/>
    <property type="molecule type" value="Genomic_DNA"/>
</dbReference>
<dbReference type="KEGG" id="pgr:PGTG_18743"/>
<dbReference type="VEuPathDB" id="FungiDB:PGTG_18743"/>
<proteinExistence type="predicted"/>
<accession>E3L849</accession>
<dbReference type="AlphaFoldDB" id="E3L849"/>
<feature type="compositionally biased region" description="Polar residues" evidence="1">
    <location>
        <begin position="72"/>
        <end position="89"/>
    </location>
</feature>
<dbReference type="InParanoid" id="E3L849"/>
<evidence type="ECO:0000313" key="3">
    <source>
        <dbReference type="Proteomes" id="UP000008783"/>
    </source>
</evidence>
<evidence type="ECO:0000313" key="2">
    <source>
        <dbReference type="EMBL" id="EFP92724.1"/>
    </source>
</evidence>
<feature type="region of interest" description="Disordered" evidence="1">
    <location>
        <begin position="46"/>
        <end position="99"/>
    </location>
</feature>
<dbReference type="HOGENOM" id="CLU_2159649_0_0_1"/>
<reference key="1">
    <citation type="submission" date="2007-01" db="EMBL/GenBank/DDBJ databases">
        <title>The Genome Sequence of Puccinia graminis f. sp. tritici Strain CRL 75-36-700-3.</title>
        <authorList>
            <consortium name="The Broad Institute Genome Sequencing Platform"/>
            <person name="Birren B."/>
            <person name="Lander E."/>
            <person name="Galagan J."/>
            <person name="Nusbaum C."/>
            <person name="Devon K."/>
            <person name="Cuomo C."/>
            <person name="Jaffe D."/>
            <person name="Butler J."/>
            <person name="Alvarez P."/>
            <person name="Gnerre S."/>
            <person name="Grabherr M."/>
            <person name="Mauceli E."/>
            <person name="Brockman W."/>
            <person name="Young S."/>
            <person name="LaButti K."/>
            <person name="Sykes S."/>
            <person name="DeCaprio D."/>
            <person name="Crawford M."/>
            <person name="Koehrsen M."/>
            <person name="Engels R."/>
            <person name="Montgomery P."/>
            <person name="Pearson M."/>
            <person name="Howarth C."/>
            <person name="Larson L."/>
            <person name="White J."/>
            <person name="Zeng Q."/>
            <person name="Kodira C."/>
            <person name="Yandava C."/>
            <person name="Alvarado L."/>
            <person name="O'Leary S."/>
            <person name="Szabo L."/>
            <person name="Dean R."/>
            <person name="Schein J."/>
        </authorList>
    </citation>
    <scope>NUCLEOTIDE SEQUENCE</scope>
    <source>
        <strain>CRL 75-36-700-3</strain>
    </source>
</reference>
<sequence>MCSTGGPDGLFTNLGLYLTRTINSNPDSNKPICKAEGPKQIERNTRLKHTGPSPAAAAKALSRSSGFRVLPRSQTPGFRTRDMPNQSPETPGLSVMGFTLKPRGSFLGTAL</sequence>
<dbReference type="GeneID" id="10539220"/>
<evidence type="ECO:0000256" key="1">
    <source>
        <dbReference type="SAM" id="MobiDB-lite"/>
    </source>
</evidence>
<organism evidence="2 3">
    <name type="scientific">Puccinia graminis f. sp. tritici (strain CRL 75-36-700-3 / race SCCL)</name>
    <name type="common">Black stem rust fungus</name>
    <dbReference type="NCBI Taxonomy" id="418459"/>
    <lineage>
        <taxon>Eukaryota</taxon>
        <taxon>Fungi</taxon>
        <taxon>Dikarya</taxon>
        <taxon>Basidiomycota</taxon>
        <taxon>Pucciniomycotina</taxon>
        <taxon>Pucciniomycetes</taxon>
        <taxon>Pucciniales</taxon>
        <taxon>Pucciniaceae</taxon>
        <taxon>Puccinia</taxon>
    </lineage>
</organism>
<dbReference type="RefSeq" id="XP_003337143.1">
    <property type="nucleotide sequence ID" value="XM_003337095.1"/>
</dbReference>
<name>E3L849_PUCGT</name>